<accession>A0AAW2H171</accession>
<comment type="caution">
    <text evidence="1">The sequence shown here is derived from an EMBL/GenBank/DDBJ whole genome shotgun (WGS) entry which is preliminary data.</text>
</comment>
<proteinExistence type="predicted"/>
<sequence>MYRYARGAPGLRGPFCRFRPLLLPCWVYAPSSLARRAALPWPPRRGTRKRAPEASTAQRANLGARASLASPRFLSLRLTSPRLASSRVLATSARERLVYRFGFRSNYLQRCSRAGEKHVDRGPFRFILDNILWRTVI</sequence>
<dbReference type="EMBL" id="JADYXP020000001">
    <property type="protein sequence ID" value="KAL0133168.1"/>
    <property type="molecule type" value="Genomic_DNA"/>
</dbReference>
<gene>
    <name evidence="1" type="ORF">PUN28_000731</name>
</gene>
<protein>
    <submittedName>
        <fullName evidence="1">Uncharacterized protein</fullName>
    </submittedName>
</protein>
<keyword evidence="2" id="KW-1185">Reference proteome</keyword>
<evidence type="ECO:0000313" key="2">
    <source>
        <dbReference type="Proteomes" id="UP001430953"/>
    </source>
</evidence>
<name>A0AAW2H171_9HYME</name>
<reference evidence="1 2" key="1">
    <citation type="submission" date="2023-03" db="EMBL/GenBank/DDBJ databases">
        <title>High recombination rates correlate with genetic variation in Cardiocondyla obscurior ants.</title>
        <authorList>
            <person name="Errbii M."/>
        </authorList>
    </citation>
    <scope>NUCLEOTIDE SEQUENCE [LARGE SCALE GENOMIC DNA]</scope>
    <source>
        <strain evidence="1">Alpha-2009</strain>
        <tissue evidence="1">Whole body</tissue>
    </source>
</reference>
<organism evidence="1 2">
    <name type="scientific">Cardiocondyla obscurior</name>
    <dbReference type="NCBI Taxonomy" id="286306"/>
    <lineage>
        <taxon>Eukaryota</taxon>
        <taxon>Metazoa</taxon>
        <taxon>Ecdysozoa</taxon>
        <taxon>Arthropoda</taxon>
        <taxon>Hexapoda</taxon>
        <taxon>Insecta</taxon>
        <taxon>Pterygota</taxon>
        <taxon>Neoptera</taxon>
        <taxon>Endopterygota</taxon>
        <taxon>Hymenoptera</taxon>
        <taxon>Apocrita</taxon>
        <taxon>Aculeata</taxon>
        <taxon>Formicoidea</taxon>
        <taxon>Formicidae</taxon>
        <taxon>Myrmicinae</taxon>
        <taxon>Cardiocondyla</taxon>
    </lineage>
</organism>
<dbReference type="Proteomes" id="UP001430953">
    <property type="component" value="Unassembled WGS sequence"/>
</dbReference>
<dbReference type="AlphaFoldDB" id="A0AAW2H171"/>
<evidence type="ECO:0000313" key="1">
    <source>
        <dbReference type="EMBL" id="KAL0133168.1"/>
    </source>
</evidence>